<evidence type="ECO:0000313" key="5">
    <source>
        <dbReference type="Proteomes" id="UP001162156"/>
    </source>
</evidence>
<keyword evidence="2" id="KW-0539">Nucleus</keyword>
<comment type="subcellular location">
    <subcellularLocation>
        <location evidence="1">Nucleus</location>
    </subcellularLocation>
</comment>
<evidence type="ECO:0000256" key="1">
    <source>
        <dbReference type="ARBA" id="ARBA00004123"/>
    </source>
</evidence>
<protein>
    <recommendedName>
        <fullName evidence="3">KANL2-like probable zinc-finger domain-containing protein</fullName>
    </recommendedName>
</protein>
<evidence type="ECO:0000259" key="3">
    <source>
        <dbReference type="Pfam" id="PF13891"/>
    </source>
</evidence>
<keyword evidence="5" id="KW-1185">Reference proteome</keyword>
<dbReference type="InterPro" id="IPR025927">
    <property type="entry name" value="Znf_KANL2-like"/>
</dbReference>
<gene>
    <name evidence="4" type="ORF">NQ314_020590</name>
</gene>
<organism evidence="4 5">
    <name type="scientific">Rhamnusium bicolor</name>
    <dbReference type="NCBI Taxonomy" id="1586634"/>
    <lineage>
        <taxon>Eukaryota</taxon>
        <taxon>Metazoa</taxon>
        <taxon>Ecdysozoa</taxon>
        <taxon>Arthropoda</taxon>
        <taxon>Hexapoda</taxon>
        <taxon>Insecta</taxon>
        <taxon>Pterygota</taxon>
        <taxon>Neoptera</taxon>
        <taxon>Endopterygota</taxon>
        <taxon>Coleoptera</taxon>
        <taxon>Polyphaga</taxon>
        <taxon>Cucujiformia</taxon>
        <taxon>Chrysomeloidea</taxon>
        <taxon>Cerambycidae</taxon>
        <taxon>Lepturinae</taxon>
        <taxon>Rhagiini</taxon>
        <taxon>Rhamnusium</taxon>
    </lineage>
</organism>
<feature type="domain" description="KANL2-like probable zinc-finger" evidence="3">
    <location>
        <begin position="40"/>
        <end position="95"/>
    </location>
</feature>
<sequence>MQMQDRSMKLKSHLSTQAEIDTAAALRAELEIELQNKKQCSCQPYECTQLTLDGYKFCLKHILQDKNSPFKQCSFVYTNNGKRCQLPAPRGDKKDYG</sequence>
<accession>A0AAV8WLQ2</accession>
<proteinExistence type="predicted"/>
<evidence type="ECO:0000313" key="4">
    <source>
        <dbReference type="EMBL" id="KAJ8927027.1"/>
    </source>
</evidence>
<reference evidence="4" key="1">
    <citation type="journal article" date="2023" name="Insect Mol. Biol.">
        <title>Genome sequencing provides insights into the evolution of gene families encoding plant cell wall-degrading enzymes in longhorned beetles.</title>
        <authorList>
            <person name="Shin N.R."/>
            <person name="Okamura Y."/>
            <person name="Kirsch R."/>
            <person name="Pauchet Y."/>
        </authorList>
    </citation>
    <scope>NUCLEOTIDE SEQUENCE</scope>
    <source>
        <strain evidence="4">RBIC_L_NR</strain>
    </source>
</reference>
<dbReference type="PANTHER" id="PTHR16198">
    <property type="match status" value="1"/>
</dbReference>
<evidence type="ECO:0000256" key="2">
    <source>
        <dbReference type="ARBA" id="ARBA00023242"/>
    </source>
</evidence>
<name>A0AAV8WLQ2_9CUCU</name>
<dbReference type="Pfam" id="PF13891">
    <property type="entry name" value="zf-C3HC3H_KANSL2"/>
    <property type="match status" value="1"/>
</dbReference>
<dbReference type="PANTHER" id="PTHR16198:SF2">
    <property type="entry name" value="INO80 COMPLEX SUBUNIT D"/>
    <property type="match status" value="1"/>
</dbReference>
<dbReference type="EMBL" id="JANEYF010005748">
    <property type="protein sequence ID" value="KAJ8927027.1"/>
    <property type="molecule type" value="Genomic_DNA"/>
</dbReference>
<dbReference type="GO" id="GO:0005634">
    <property type="term" value="C:nucleus"/>
    <property type="evidence" value="ECO:0007669"/>
    <property type="project" value="UniProtKB-SubCell"/>
</dbReference>
<dbReference type="Proteomes" id="UP001162156">
    <property type="component" value="Unassembled WGS sequence"/>
</dbReference>
<dbReference type="AlphaFoldDB" id="A0AAV8WLQ2"/>
<comment type="caution">
    <text evidence="4">The sequence shown here is derived from an EMBL/GenBank/DDBJ whole genome shotgun (WGS) entry which is preliminary data.</text>
</comment>